<gene>
    <name evidence="2" type="ORF">KMZ93_22260</name>
</gene>
<dbReference type="Pfam" id="PF12276">
    <property type="entry name" value="DUF3617"/>
    <property type="match status" value="1"/>
</dbReference>
<sequence>MTRQLLSFCLGSCLLAALPGVDARAAELPVRKAGLWEMKTLRTGSPMPEMTIQHCTDVATDKEMSSSFSPASKEMCSKQDIQKTATGYVTDSVCSVAGVTITSHAEISGDFNSAYTVKSTSHSDRASAATMPRDSTTTIEAKWLGACKPDQKPGDIVMPGGIKMNIKDMEKLKGMIPKQLPK</sequence>
<dbReference type="EMBL" id="CP076136">
    <property type="protein sequence ID" value="QWG22651.1"/>
    <property type="molecule type" value="Genomic_DNA"/>
</dbReference>
<name>A0A975RX55_9BRAD</name>
<feature type="chain" id="PRO_5037616748" description="DUF3617 family protein" evidence="1">
    <location>
        <begin position="26"/>
        <end position="182"/>
    </location>
</feature>
<protein>
    <recommendedName>
        <fullName evidence="4">DUF3617 family protein</fullName>
    </recommendedName>
</protein>
<reference evidence="2 3" key="1">
    <citation type="submission" date="2021-06" db="EMBL/GenBank/DDBJ databases">
        <title>Bradyrhizobium sp. S2-11-4 Genome sequencing.</title>
        <authorList>
            <person name="Jin L."/>
        </authorList>
    </citation>
    <scope>NUCLEOTIDE SEQUENCE [LARGE SCALE GENOMIC DNA]</scope>
    <source>
        <strain evidence="2 3">S2-11-4</strain>
    </source>
</reference>
<dbReference type="AlphaFoldDB" id="A0A975RX55"/>
<proteinExistence type="predicted"/>
<organism evidence="2 3">
    <name type="scientific">Bradyrhizobium sediminis</name>
    <dbReference type="NCBI Taxonomy" id="2840469"/>
    <lineage>
        <taxon>Bacteria</taxon>
        <taxon>Pseudomonadati</taxon>
        <taxon>Pseudomonadota</taxon>
        <taxon>Alphaproteobacteria</taxon>
        <taxon>Hyphomicrobiales</taxon>
        <taxon>Nitrobacteraceae</taxon>
        <taxon>Bradyrhizobium</taxon>
    </lineage>
</organism>
<feature type="signal peptide" evidence="1">
    <location>
        <begin position="1"/>
        <end position="25"/>
    </location>
</feature>
<dbReference type="Proteomes" id="UP000676951">
    <property type="component" value="Chromosome"/>
</dbReference>
<dbReference type="RefSeq" id="WP_215603418.1">
    <property type="nucleotide sequence ID" value="NZ_CP076136.1"/>
</dbReference>
<accession>A0A975RX55</accession>
<evidence type="ECO:0008006" key="4">
    <source>
        <dbReference type="Google" id="ProtNLM"/>
    </source>
</evidence>
<evidence type="ECO:0000313" key="3">
    <source>
        <dbReference type="Proteomes" id="UP000676951"/>
    </source>
</evidence>
<keyword evidence="1" id="KW-0732">Signal</keyword>
<dbReference type="InterPro" id="IPR022061">
    <property type="entry name" value="DUF3617"/>
</dbReference>
<evidence type="ECO:0000313" key="2">
    <source>
        <dbReference type="EMBL" id="QWG22651.1"/>
    </source>
</evidence>
<keyword evidence="3" id="KW-1185">Reference proteome</keyword>
<evidence type="ECO:0000256" key="1">
    <source>
        <dbReference type="SAM" id="SignalP"/>
    </source>
</evidence>